<dbReference type="PANTHER" id="PTHR33070">
    <property type="entry name" value="OS06G0725500 PROTEIN"/>
    <property type="match status" value="1"/>
</dbReference>
<keyword evidence="2" id="KW-1185">Reference proteome</keyword>
<evidence type="ECO:0000313" key="1">
    <source>
        <dbReference type="EMBL" id="CAJ1933554.1"/>
    </source>
</evidence>
<accession>A0AA86S3W5</accession>
<organism evidence="1 2">
    <name type="scientific">Sphenostylis stenocarpa</name>
    <dbReference type="NCBI Taxonomy" id="92480"/>
    <lineage>
        <taxon>Eukaryota</taxon>
        <taxon>Viridiplantae</taxon>
        <taxon>Streptophyta</taxon>
        <taxon>Embryophyta</taxon>
        <taxon>Tracheophyta</taxon>
        <taxon>Spermatophyta</taxon>
        <taxon>Magnoliopsida</taxon>
        <taxon>eudicotyledons</taxon>
        <taxon>Gunneridae</taxon>
        <taxon>Pentapetalae</taxon>
        <taxon>rosids</taxon>
        <taxon>fabids</taxon>
        <taxon>Fabales</taxon>
        <taxon>Fabaceae</taxon>
        <taxon>Papilionoideae</taxon>
        <taxon>50 kb inversion clade</taxon>
        <taxon>NPAAA clade</taxon>
        <taxon>indigoferoid/millettioid clade</taxon>
        <taxon>Phaseoleae</taxon>
        <taxon>Sphenostylis</taxon>
    </lineage>
</organism>
<dbReference type="AntiFam" id="ANF00038">
    <property type="entry name" value="Overlaps SRP RNA, same strand"/>
</dbReference>
<gene>
    <name evidence="1" type="ORF">AYBTSS11_LOCUS6416</name>
</gene>
<protein>
    <submittedName>
        <fullName evidence="1">Uncharacterized protein</fullName>
    </submittedName>
</protein>
<dbReference type="AlphaFoldDB" id="A0AA86S3W5"/>
<sequence>MEDSRVGTMDLHECADKLLQLPITQQALARECSNKCVDELLDGSVKILDICGTIKDCLRQQKESMNELESAIRRRRDAEAGFTIESGRYLSSRKQIKKAIRKALDLHDYAAKLLQLPTTQQAFALEYSDKCVDVLLERSLRLLDICSTAQDCLLQSKESIHMVQSVIRRKGADTGFTVEGGKYLAYRKRMEKFPVLRAVAVLYNSSSITATDLYDSSYGTGDLNLRQKLTDLQTLHDCIEKLVLLPLTQEVLVQERQEKWVDELLDGSLSVLDVCTAAKDALLHTKECARELQSIMRRKRGGEMEVSAELIWLSDKISMLWEEVTNEQQVLARECNDKWVDDLLEGFLRLLDICGAAKYWLRQSEDIMCDLKSVIPRKKASDSSEGNEVSEQVCGFAELAWSLPQAGLPTPSWELNHGNCAKALISWFLDKRAPRQAGFTEQRIPLALDSGGITGCCTSNPLAWRTVRRHWSRGSQTEAPREAGYTVQRTPLALDSGGITGCCTSNPMSLYWGTNSFAKAIEKWPSVVLYNLFRTIHND</sequence>
<dbReference type="InterPro" id="IPR004320">
    <property type="entry name" value="BPS1_pln"/>
</dbReference>
<dbReference type="Proteomes" id="UP001189624">
    <property type="component" value="Chromosome 2"/>
</dbReference>
<dbReference type="EMBL" id="OY731399">
    <property type="protein sequence ID" value="CAJ1933554.1"/>
    <property type="molecule type" value="Genomic_DNA"/>
</dbReference>
<proteinExistence type="predicted"/>
<evidence type="ECO:0000313" key="2">
    <source>
        <dbReference type="Proteomes" id="UP001189624"/>
    </source>
</evidence>
<name>A0AA86S3W5_9FABA</name>
<dbReference type="GO" id="GO:0048364">
    <property type="term" value="P:root development"/>
    <property type="evidence" value="ECO:0007669"/>
    <property type="project" value="InterPro"/>
</dbReference>
<dbReference type="GO" id="GO:0048367">
    <property type="term" value="P:shoot system development"/>
    <property type="evidence" value="ECO:0007669"/>
    <property type="project" value="InterPro"/>
</dbReference>
<dbReference type="PANTHER" id="PTHR33070:SF129">
    <property type="entry name" value="DUF241 DOMAIN PROTEIN"/>
    <property type="match status" value="1"/>
</dbReference>
<dbReference type="Gramene" id="rna-AYBTSS11_LOCUS6416">
    <property type="protein sequence ID" value="CAJ1933554.1"/>
    <property type="gene ID" value="gene-AYBTSS11_LOCUS6416"/>
</dbReference>
<reference evidence="1" key="1">
    <citation type="submission" date="2023-10" db="EMBL/GenBank/DDBJ databases">
        <authorList>
            <person name="Domelevo Entfellner J.-B."/>
        </authorList>
    </citation>
    <scope>NUCLEOTIDE SEQUENCE</scope>
</reference>
<dbReference type="Pfam" id="PF03087">
    <property type="entry name" value="BPS1"/>
    <property type="match status" value="4"/>
</dbReference>